<accession>A0ABM7ZY05</accession>
<dbReference type="RefSeq" id="WP_261954879.1">
    <property type="nucleotide sequence ID" value="NZ_AP026073.1"/>
</dbReference>
<keyword evidence="2" id="KW-1185">Reference proteome</keyword>
<reference evidence="1" key="1">
    <citation type="submission" date="2022-06" db="EMBL/GenBank/DDBJ databases">
        <title>Complete genome sequence of Streptomyces nigrescens HEK616.</title>
        <authorList>
            <person name="Asamizu S."/>
            <person name="Onaka H."/>
        </authorList>
    </citation>
    <scope>NUCLEOTIDE SEQUENCE</scope>
    <source>
        <strain evidence="1">HEK616</strain>
    </source>
</reference>
<evidence type="ECO:0000313" key="1">
    <source>
        <dbReference type="EMBL" id="BDM71258.1"/>
    </source>
</evidence>
<dbReference type="SUPFAM" id="SSF52833">
    <property type="entry name" value="Thioredoxin-like"/>
    <property type="match status" value="1"/>
</dbReference>
<dbReference type="EMBL" id="AP026073">
    <property type="protein sequence ID" value="BDM71258.1"/>
    <property type="molecule type" value="Genomic_DNA"/>
</dbReference>
<organism evidence="1 2">
    <name type="scientific">Streptomyces nigrescens</name>
    <dbReference type="NCBI Taxonomy" id="1920"/>
    <lineage>
        <taxon>Bacteria</taxon>
        <taxon>Bacillati</taxon>
        <taxon>Actinomycetota</taxon>
        <taxon>Actinomycetes</taxon>
        <taxon>Kitasatosporales</taxon>
        <taxon>Streptomycetaceae</taxon>
        <taxon>Streptomyces</taxon>
    </lineage>
</organism>
<proteinExistence type="predicted"/>
<protein>
    <recommendedName>
        <fullName evidence="3">Disulfide bond formation protein DsbA</fullName>
    </recommendedName>
</protein>
<dbReference type="Gene3D" id="3.40.30.10">
    <property type="entry name" value="Glutaredoxin"/>
    <property type="match status" value="1"/>
</dbReference>
<sequence>MSANGTLTADFWFDPSCPYTWLTSRWLLEVAKVRPVTVRWRVMSLSILNEGRADDPEGDPEGYLRVPVRVCATVMERYGHQSLGRLYTALGTRIHERGEWNWETVLAEALDESELPREVGAVGSDSSVDDAVRASHDQGVRLLRGRTGTPVIGVSHPDEAGSGPRTAFFGPVLSRVATGEEAGRQWDAVLLLAGTPGFHQLAGTPPEEPDFTAHH</sequence>
<dbReference type="Proteomes" id="UP001059597">
    <property type="component" value="Chromosome"/>
</dbReference>
<dbReference type="InterPro" id="IPR053977">
    <property type="entry name" value="Rv2466c-like"/>
</dbReference>
<dbReference type="Pfam" id="PF22234">
    <property type="entry name" value="Rv2466c-like"/>
    <property type="match status" value="1"/>
</dbReference>
<dbReference type="InterPro" id="IPR036249">
    <property type="entry name" value="Thioredoxin-like_sf"/>
</dbReference>
<evidence type="ECO:0000313" key="2">
    <source>
        <dbReference type="Proteomes" id="UP001059597"/>
    </source>
</evidence>
<gene>
    <name evidence="1" type="ORF">HEK616_47450</name>
</gene>
<evidence type="ECO:0008006" key="3">
    <source>
        <dbReference type="Google" id="ProtNLM"/>
    </source>
</evidence>
<name>A0ABM7ZY05_STRNI</name>